<sequence>MAVAAPPDPSAVTLGAGDVAPGGTFTASVELYNPQNFTVTGANAQLRVVEAPITSVFELVSCSGGACYEYSPTSYRGVVGDIAPDAGATVIFTFRVKHDAPLGNYTLEHQFVGGNYSFAAGTGPVVSVVGAAQIADLAVSLGASPRGILTSRITYTVSVVNNGPADASSVRIGGTYAAGLAWNSGNGCARDGSRSVVCAFASIPVGQTASASFSVNAGLLTIGSFSASVARVSSSPSDPDSGNDSARRSCAALTGLLVRC</sequence>
<dbReference type="EMBL" id="JACHJQ010000003">
    <property type="protein sequence ID" value="MBB4907138.1"/>
    <property type="molecule type" value="Genomic_DNA"/>
</dbReference>
<dbReference type="NCBIfam" id="TIGR01451">
    <property type="entry name" value="B_ant_repeat"/>
    <property type="match status" value="1"/>
</dbReference>
<dbReference type="Pfam" id="PF01345">
    <property type="entry name" value="DUF11"/>
    <property type="match status" value="1"/>
</dbReference>
<organism evidence="2 3">
    <name type="scientific">Actinophytocola algeriensis</name>
    <dbReference type="NCBI Taxonomy" id="1768010"/>
    <lineage>
        <taxon>Bacteria</taxon>
        <taxon>Bacillati</taxon>
        <taxon>Actinomycetota</taxon>
        <taxon>Actinomycetes</taxon>
        <taxon>Pseudonocardiales</taxon>
        <taxon>Pseudonocardiaceae</taxon>
    </lineage>
</organism>
<evidence type="ECO:0000313" key="3">
    <source>
        <dbReference type="Proteomes" id="UP000520767"/>
    </source>
</evidence>
<evidence type="ECO:0000259" key="1">
    <source>
        <dbReference type="Pfam" id="PF01345"/>
    </source>
</evidence>
<accession>A0A7W7VED1</accession>
<protein>
    <recommendedName>
        <fullName evidence="1">DUF11 domain-containing protein</fullName>
    </recommendedName>
</protein>
<proteinExistence type="predicted"/>
<dbReference type="Proteomes" id="UP000520767">
    <property type="component" value="Unassembled WGS sequence"/>
</dbReference>
<dbReference type="InterPro" id="IPR001434">
    <property type="entry name" value="OmcB-like_DUF11"/>
</dbReference>
<evidence type="ECO:0000313" key="2">
    <source>
        <dbReference type="EMBL" id="MBB4907138.1"/>
    </source>
</evidence>
<dbReference type="InterPro" id="IPR047589">
    <property type="entry name" value="DUF11_rpt"/>
</dbReference>
<name>A0A7W7VED1_9PSEU</name>
<gene>
    <name evidence="2" type="ORF">FHR82_003358</name>
</gene>
<feature type="domain" description="DUF11" evidence="1">
    <location>
        <begin position="149"/>
        <end position="247"/>
    </location>
</feature>
<dbReference type="RefSeq" id="WP_184811252.1">
    <property type="nucleotide sequence ID" value="NZ_JACHJQ010000003.1"/>
</dbReference>
<reference evidence="2 3" key="1">
    <citation type="submission" date="2020-08" db="EMBL/GenBank/DDBJ databases">
        <title>Genomic Encyclopedia of Type Strains, Phase III (KMG-III): the genomes of soil and plant-associated and newly described type strains.</title>
        <authorList>
            <person name="Whitman W."/>
        </authorList>
    </citation>
    <scope>NUCLEOTIDE SEQUENCE [LARGE SCALE GENOMIC DNA]</scope>
    <source>
        <strain evidence="2 3">CECT 8960</strain>
    </source>
</reference>
<dbReference type="AlphaFoldDB" id="A0A7W7VED1"/>
<comment type="caution">
    <text evidence="2">The sequence shown here is derived from an EMBL/GenBank/DDBJ whole genome shotgun (WGS) entry which is preliminary data.</text>
</comment>
<keyword evidence="3" id="KW-1185">Reference proteome</keyword>